<dbReference type="GO" id="GO:0020037">
    <property type="term" value="F:heme binding"/>
    <property type="evidence" value="ECO:0007669"/>
    <property type="project" value="InterPro"/>
</dbReference>
<dbReference type="InterPro" id="IPR002401">
    <property type="entry name" value="Cyt_P450_E_grp-I"/>
</dbReference>
<reference evidence="10 11" key="1">
    <citation type="journal article" date="2018" name="Sci. Rep.">
        <title>Raphidocelis subcapitata (=Pseudokirchneriella subcapitata) provides an insight into genome evolution and environmental adaptations in the Sphaeropleales.</title>
        <authorList>
            <person name="Suzuki S."/>
            <person name="Yamaguchi H."/>
            <person name="Nakajima N."/>
            <person name="Kawachi M."/>
        </authorList>
    </citation>
    <scope>NUCLEOTIDE SEQUENCE [LARGE SCALE GENOMIC DNA]</scope>
    <source>
        <strain evidence="10 11">NIES-35</strain>
    </source>
</reference>
<feature type="compositionally biased region" description="Low complexity" evidence="9">
    <location>
        <begin position="383"/>
        <end position="414"/>
    </location>
</feature>
<gene>
    <name evidence="10" type="ORF">Rsub_05768</name>
</gene>
<feature type="region of interest" description="Disordered" evidence="9">
    <location>
        <begin position="1"/>
        <end position="24"/>
    </location>
</feature>
<evidence type="ECO:0000256" key="8">
    <source>
        <dbReference type="RuleBase" id="RU000461"/>
    </source>
</evidence>
<dbReference type="PRINTS" id="PR00463">
    <property type="entry name" value="EP450I"/>
</dbReference>
<organism evidence="10 11">
    <name type="scientific">Raphidocelis subcapitata</name>
    <dbReference type="NCBI Taxonomy" id="307507"/>
    <lineage>
        <taxon>Eukaryota</taxon>
        <taxon>Viridiplantae</taxon>
        <taxon>Chlorophyta</taxon>
        <taxon>core chlorophytes</taxon>
        <taxon>Chlorophyceae</taxon>
        <taxon>CS clade</taxon>
        <taxon>Sphaeropleales</taxon>
        <taxon>Selenastraceae</taxon>
        <taxon>Raphidocelis</taxon>
    </lineage>
</organism>
<accession>A0A2V0P219</accession>
<evidence type="ECO:0000256" key="6">
    <source>
        <dbReference type="ARBA" id="ARBA00023033"/>
    </source>
</evidence>
<keyword evidence="6 8" id="KW-0503">Monooxygenase</keyword>
<evidence type="ECO:0000256" key="9">
    <source>
        <dbReference type="SAM" id="MobiDB-lite"/>
    </source>
</evidence>
<evidence type="ECO:0000256" key="2">
    <source>
        <dbReference type="ARBA" id="ARBA00022617"/>
    </source>
</evidence>
<keyword evidence="5 7" id="KW-0408">Iron</keyword>
<dbReference type="InterPro" id="IPR050196">
    <property type="entry name" value="Cytochrome_P450_Monoox"/>
</dbReference>
<dbReference type="GO" id="GO:0004497">
    <property type="term" value="F:monooxygenase activity"/>
    <property type="evidence" value="ECO:0007669"/>
    <property type="project" value="UniProtKB-KW"/>
</dbReference>
<dbReference type="PROSITE" id="PS00086">
    <property type="entry name" value="CYTOCHROME_P450"/>
    <property type="match status" value="1"/>
</dbReference>
<feature type="region of interest" description="Disordered" evidence="9">
    <location>
        <begin position="39"/>
        <end position="64"/>
    </location>
</feature>
<evidence type="ECO:0000256" key="5">
    <source>
        <dbReference type="ARBA" id="ARBA00023004"/>
    </source>
</evidence>
<dbReference type="Pfam" id="PF00067">
    <property type="entry name" value="p450"/>
    <property type="match status" value="2"/>
</dbReference>
<dbReference type="Gene3D" id="1.10.630.10">
    <property type="entry name" value="Cytochrome P450"/>
    <property type="match status" value="2"/>
</dbReference>
<dbReference type="STRING" id="307507.A0A2V0P219"/>
<comment type="similarity">
    <text evidence="1 8">Belongs to the cytochrome P450 family.</text>
</comment>
<keyword evidence="11" id="KW-1185">Reference proteome</keyword>
<evidence type="ECO:0000256" key="3">
    <source>
        <dbReference type="ARBA" id="ARBA00022723"/>
    </source>
</evidence>
<keyword evidence="4 8" id="KW-0560">Oxidoreductase</keyword>
<dbReference type="AlphaFoldDB" id="A0A2V0P219"/>
<name>A0A2V0P219_9CHLO</name>
<feature type="binding site" description="axial binding residue" evidence="7">
    <location>
        <position position="601"/>
    </location>
    <ligand>
        <name>heme</name>
        <dbReference type="ChEBI" id="CHEBI:30413"/>
    </ligand>
    <ligandPart>
        <name>Fe</name>
        <dbReference type="ChEBI" id="CHEBI:18248"/>
    </ligandPart>
</feature>
<dbReference type="Proteomes" id="UP000247498">
    <property type="component" value="Unassembled WGS sequence"/>
</dbReference>
<dbReference type="PANTHER" id="PTHR24291:SF50">
    <property type="entry name" value="BIFUNCTIONAL ALBAFLAVENONE MONOOXYGENASE_TERPENE SYNTHASE"/>
    <property type="match status" value="1"/>
</dbReference>
<comment type="caution">
    <text evidence="10">The sequence shown here is derived from an EMBL/GenBank/DDBJ whole genome shotgun (WGS) entry which is preliminary data.</text>
</comment>
<evidence type="ECO:0000313" key="10">
    <source>
        <dbReference type="EMBL" id="GBF92932.1"/>
    </source>
</evidence>
<dbReference type="InterPro" id="IPR017972">
    <property type="entry name" value="Cyt_P450_CS"/>
</dbReference>
<dbReference type="GO" id="GO:0005506">
    <property type="term" value="F:iron ion binding"/>
    <property type="evidence" value="ECO:0007669"/>
    <property type="project" value="InterPro"/>
</dbReference>
<dbReference type="SUPFAM" id="SSF48264">
    <property type="entry name" value="Cytochrome P450"/>
    <property type="match status" value="2"/>
</dbReference>
<evidence type="ECO:0000256" key="4">
    <source>
        <dbReference type="ARBA" id="ARBA00023002"/>
    </source>
</evidence>
<evidence type="ECO:0000256" key="7">
    <source>
        <dbReference type="PIRSR" id="PIRSR602401-1"/>
    </source>
</evidence>
<dbReference type="GO" id="GO:0016705">
    <property type="term" value="F:oxidoreductase activity, acting on paired donors, with incorporation or reduction of molecular oxygen"/>
    <property type="evidence" value="ECO:0007669"/>
    <property type="project" value="InterPro"/>
</dbReference>
<evidence type="ECO:0000256" key="1">
    <source>
        <dbReference type="ARBA" id="ARBA00010617"/>
    </source>
</evidence>
<dbReference type="PRINTS" id="PR00385">
    <property type="entry name" value="P450"/>
</dbReference>
<feature type="compositionally biased region" description="Low complexity" evidence="9">
    <location>
        <begin position="39"/>
        <end position="48"/>
    </location>
</feature>
<sequence length="655" mass="67981">MEALSWRPSALRDLPVARAGPRSPARPLRLRIAAAAAAGPRAAPATASGGPGAPRPPPRPRGELPLLLHAPSMAAHISGGGNLETLLQQWLAECGPVFEWQVPGGPPVLVLTNPETIREVYEVQQLHKSPRYADLLPLLGAKSLLLTEGEVWRAQRDAFNPGFASAFLRDAVPQFVEAARHLVARLDAAADAAEAEARAGGGSGAADGGAASGAVVKMHDLAILVTLEIILSVGFGERIDFLDPKGPGVQHPLFDSFVKLGRHVSFFLDNPALNFLKNAPWSKARTAALQRDYEAQITAVLTRRLAAMGIEAPEAGGARAPVRDAAAGGGGGGGGGCPVLHGPPAAEAEASAAAAAAAAAGGGCPVPHGGAALTTSGSGGPAAPGAEAAPPRGGSPWSDLARGGSPAPEAARAGGAAGGGRTILDLAVGYAAGSGGGGLDVDTLRDQLMTFFAAGHDTTASLVAWTVNFLCIHPEAEARLAEEVAAVLGDDAAEDAGPSWQQLNEMRWLTAVLKETLRLRPPVGVLARWAPEGSVLECGGVHYEASNKVILVSPFLQQTDPAVWGADAHEWRPERWLDPAGAAEGANAYSYMPFSRGPRDCIGSRFALLEAKVILAMVYRRFSLRYALEGREEVMFSVTAHPKNGLPVRVERRRR</sequence>
<keyword evidence="2 7" id="KW-0349">Heme</keyword>
<keyword evidence="3 7" id="KW-0479">Metal-binding</keyword>
<comment type="cofactor">
    <cofactor evidence="7">
        <name>heme</name>
        <dbReference type="ChEBI" id="CHEBI:30413"/>
    </cofactor>
</comment>
<dbReference type="FunCoup" id="A0A2V0P219">
    <property type="interactions" value="642"/>
</dbReference>
<feature type="region of interest" description="Disordered" evidence="9">
    <location>
        <begin position="372"/>
        <end position="416"/>
    </location>
</feature>
<dbReference type="PANTHER" id="PTHR24291">
    <property type="entry name" value="CYTOCHROME P450 FAMILY 4"/>
    <property type="match status" value="1"/>
</dbReference>
<dbReference type="OrthoDB" id="1470350at2759"/>
<dbReference type="InterPro" id="IPR036396">
    <property type="entry name" value="Cyt_P450_sf"/>
</dbReference>
<dbReference type="EMBL" id="BDRX01000036">
    <property type="protein sequence ID" value="GBF92932.1"/>
    <property type="molecule type" value="Genomic_DNA"/>
</dbReference>
<protein>
    <submittedName>
        <fullName evidence="10">Cytochrome P450</fullName>
    </submittedName>
</protein>
<proteinExistence type="inferred from homology"/>
<dbReference type="InParanoid" id="A0A2V0P219"/>
<evidence type="ECO:0000313" key="11">
    <source>
        <dbReference type="Proteomes" id="UP000247498"/>
    </source>
</evidence>
<dbReference type="InterPro" id="IPR001128">
    <property type="entry name" value="Cyt_P450"/>
</dbReference>